<keyword evidence="3" id="KW-1185">Reference proteome</keyword>
<comment type="caution">
    <text evidence="2">The sequence shown here is derived from an EMBL/GenBank/DDBJ whole genome shotgun (WGS) entry which is preliminary data.</text>
</comment>
<keyword evidence="1" id="KW-1133">Transmembrane helix</keyword>
<evidence type="ECO:0000256" key="1">
    <source>
        <dbReference type="SAM" id="Phobius"/>
    </source>
</evidence>
<organism evidence="2 3">
    <name type="scientific">Microbacterium terregens</name>
    <dbReference type="NCBI Taxonomy" id="69363"/>
    <lineage>
        <taxon>Bacteria</taxon>
        <taxon>Bacillati</taxon>
        <taxon>Actinomycetota</taxon>
        <taxon>Actinomycetes</taxon>
        <taxon>Micrococcales</taxon>
        <taxon>Microbacteriaceae</taxon>
        <taxon>Microbacterium</taxon>
    </lineage>
</organism>
<feature type="transmembrane region" description="Helical" evidence="1">
    <location>
        <begin position="12"/>
        <end position="36"/>
    </location>
</feature>
<dbReference type="RefSeq" id="WP_344714935.1">
    <property type="nucleotide sequence ID" value="NZ_BAAAWH010000001.1"/>
</dbReference>
<feature type="transmembrane region" description="Helical" evidence="1">
    <location>
        <begin position="48"/>
        <end position="69"/>
    </location>
</feature>
<dbReference type="Proteomes" id="UP001589611">
    <property type="component" value="Unassembled WGS sequence"/>
</dbReference>
<keyword evidence="1" id="KW-0812">Transmembrane</keyword>
<sequence>MTAALASARHRPALVTIAVVLIYVGGVSSTALGTLILLSRYQVESADVLPVSLLGAAVILFGLLTIAVASGVARGRRLARLLLTIYIAVQFALHIVTIVSTEAWDASAVAEMIADTFILIAVWAPPGSRYFRRIPADQDAGAATA</sequence>
<gene>
    <name evidence="2" type="ORF">ACFFPJ_14225</name>
</gene>
<name>A0ABV5T313_9MICO</name>
<feature type="transmembrane region" description="Helical" evidence="1">
    <location>
        <begin position="81"/>
        <end position="100"/>
    </location>
</feature>
<evidence type="ECO:0000313" key="2">
    <source>
        <dbReference type="EMBL" id="MFB9646953.1"/>
    </source>
</evidence>
<proteinExistence type="predicted"/>
<dbReference type="EMBL" id="JBHMBE010000004">
    <property type="protein sequence ID" value="MFB9646953.1"/>
    <property type="molecule type" value="Genomic_DNA"/>
</dbReference>
<feature type="transmembrane region" description="Helical" evidence="1">
    <location>
        <begin position="106"/>
        <end position="124"/>
    </location>
</feature>
<reference evidence="2 3" key="1">
    <citation type="submission" date="2024-09" db="EMBL/GenBank/DDBJ databases">
        <authorList>
            <person name="Sun Q."/>
            <person name="Mori K."/>
        </authorList>
    </citation>
    <scope>NUCLEOTIDE SEQUENCE [LARGE SCALE GENOMIC DNA]</scope>
    <source>
        <strain evidence="2 3">JCM 1342</strain>
    </source>
</reference>
<evidence type="ECO:0000313" key="3">
    <source>
        <dbReference type="Proteomes" id="UP001589611"/>
    </source>
</evidence>
<protein>
    <submittedName>
        <fullName evidence="2">Uncharacterized protein</fullName>
    </submittedName>
</protein>
<accession>A0ABV5T313</accession>
<keyword evidence="1" id="KW-0472">Membrane</keyword>